<evidence type="ECO:0000259" key="23">
    <source>
        <dbReference type="PROSITE" id="PS50008"/>
    </source>
</evidence>
<dbReference type="InterPro" id="IPR035892">
    <property type="entry name" value="C2_domain_sf"/>
</dbReference>
<evidence type="ECO:0000256" key="1">
    <source>
        <dbReference type="ARBA" id="ARBA00001913"/>
    </source>
</evidence>
<dbReference type="PROSITE" id="PS50007">
    <property type="entry name" value="PIPLC_X_DOMAIN"/>
    <property type="match status" value="1"/>
</dbReference>
<keyword evidence="15" id="KW-0807">Transducer</keyword>
<dbReference type="InterPro" id="IPR028391">
    <property type="entry name" value="PLC-delta1_cat"/>
</dbReference>
<evidence type="ECO:0000256" key="9">
    <source>
        <dbReference type="ARBA" id="ARBA00022801"/>
    </source>
</evidence>
<evidence type="ECO:0000256" key="6">
    <source>
        <dbReference type="ARBA" id="ARBA00022490"/>
    </source>
</evidence>
<gene>
    <name evidence="26 27" type="primary">PLCD4</name>
</gene>
<feature type="domain" description="PH" evidence="21">
    <location>
        <begin position="17"/>
        <end position="125"/>
    </location>
</feature>
<evidence type="ECO:0000256" key="19">
    <source>
        <dbReference type="RuleBase" id="RU361133"/>
    </source>
</evidence>
<dbReference type="PROSITE" id="PS50004">
    <property type="entry name" value="C2"/>
    <property type="match status" value="1"/>
</dbReference>
<dbReference type="Pfam" id="PF09279">
    <property type="entry name" value="EF-hand_like"/>
    <property type="match status" value="1"/>
</dbReference>
<keyword evidence="7" id="KW-0479">Metal-binding</keyword>
<evidence type="ECO:0000256" key="5">
    <source>
        <dbReference type="ARBA" id="ARBA00004496"/>
    </source>
</evidence>
<evidence type="ECO:0000313" key="25">
    <source>
        <dbReference type="Proteomes" id="UP001652642"/>
    </source>
</evidence>
<dbReference type="InterPro" id="IPR015359">
    <property type="entry name" value="PLC_EF-hand-like"/>
</dbReference>
<dbReference type="SMART" id="SM00149">
    <property type="entry name" value="PLCYc"/>
    <property type="match status" value="1"/>
</dbReference>
<keyword evidence="12 19" id="KW-0442">Lipid degradation</keyword>
<evidence type="ECO:0000256" key="13">
    <source>
        <dbReference type="ARBA" id="ARBA00023098"/>
    </source>
</evidence>
<dbReference type="PROSITE" id="PS50003">
    <property type="entry name" value="PH_DOMAIN"/>
    <property type="match status" value="1"/>
</dbReference>
<dbReference type="PROSITE" id="PS50008">
    <property type="entry name" value="PIPLC_Y_DOMAIN"/>
    <property type="match status" value="1"/>
</dbReference>
<keyword evidence="10" id="KW-0256">Endoplasmic reticulum</keyword>
<dbReference type="Gene3D" id="2.30.29.30">
    <property type="entry name" value="Pleckstrin-homology domain (PH domain)/Phosphotyrosine-binding domain (PTB)"/>
    <property type="match status" value="1"/>
</dbReference>
<comment type="cofactor">
    <cofactor evidence="1">
        <name>Ca(2+)</name>
        <dbReference type="ChEBI" id="CHEBI:29108"/>
    </cofactor>
</comment>
<proteinExistence type="predicted"/>
<dbReference type="Pfam" id="PF00169">
    <property type="entry name" value="PH"/>
    <property type="match status" value="1"/>
</dbReference>
<dbReference type="RefSeq" id="XP_072841404.1">
    <property type="nucleotide sequence ID" value="XM_072985303.1"/>
</dbReference>
<keyword evidence="11" id="KW-0106">Calcium</keyword>
<evidence type="ECO:0000259" key="21">
    <source>
        <dbReference type="PROSITE" id="PS50003"/>
    </source>
</evidence>
<evidence type="ECO:0000256" key="11">
    <source>
        <dbReference type="ARBA" id="ARBA00022837"/>
    </source>
</evidence>
<feature type="domain" description="PI-PLC Y-box" evidence="23">
    <location>
        <begin position="493"/>
        <end position="609"/>
    </location>
</feature>
<comment type="subcellular location">
    <subcellularLocation>
        <location evidence="5">Cytoplasm</location>
    </subcellularLocation>
    <subcellularLocation>
        <location evidence="4">Endoplasmic reticulum</location>
    </subcellularLocation>
    <subcellularLocation>
        <location evidence="3">Membrane</location>
        <topology evidence="3">Peripheral membrane protein</topology>
    </subcellularLocation>
    <subcellularLocation>
        <location evidence="2">Nucleus</location>
    </subcellularLocation>
</comment>
<evidence type="ECO:0000256" key="16">
    <source>
        <dbReference type="ARBA" id="ARBA00023242"/>
    </source>
</evidence>
<dbReference type="PRINTS" id="PR00390">
    <property type="entry name" value="PHPHLIPASEC"/>
</dbReference>
<dbReference type="InterPro" id="IPR000008">
    <property type="entry name" value="C2_dom"/>
</dbReference>
<dbReference type="InterPro" id="IPR017946">
    <property type="entry name" value="PLC-like_Pdiesterase_TIM-brl"/>
</dbReference>
<dbReference type="InterPro" id="IPR000909">
    <property type="entry name" value="PLipase_C_PInositol-sp_X_dom"/>
</dbReference>
<organism evidence="25 27">
    <name type="scientific">Pogona vitticeps</name>
    <name type="common">central bearded dragon</name>
    <dbReference type="NCBI Taxonomy" id="103695"/>
    <lineage>
        <taxon>Eukaryota</taxon>
        <taxon>Metazoa</taxon>
        <taxon>Chordata</taxon>
        <taxon>Craniata</taxon>
        <taxon>Vertebrata</taxon>
        <taxon>Euteleostomi</taxon>
        <taxon>Lepidosauria</taxon>
        <taxon>Squamata</taxon>
        <taxon>Bifurcata</taxon>
        <taxon>Unidentata</taxon>
        <taxon>Episquamata</taxon>
        <taxon>Toxicofera</taxon>
        <taxon>Iguania</taxon>
        <taxon>Acrodonta</taxon>
        <taxon>Agamidae</taxon>
        <taxon>Amphibolurinae</taxon>
        <taxon>Pogona</taxon>
    </lineage>
</organism>
<evidence type="ECO:0000256" key="12">
    <source>
        <dbReference type="ARBA" id="ARBA00022963"/>
    </source>
</evidence>
<feature type="compositionally biased region" description="Acidic residues" evidence="20">
    <location>
        <begin position="451"/>
        <end position="471"/>
    </location>
</feature>
<evidence type="ECO:0000313" key="27">
    <source>
        <dbReference type="RefSeq" id="XP_072841404.1"/>
    </source>
</evidence>
<dbReference type="EC" id="3.1.4.11" evidence="19"/>
<dbReference type="InterPro" id="IPR001192">
    <property type="entry name" value="PI-PLC_fam"/>
</dbReference>
<feature type="domain" description="EF-hand" evidence="24">
    <location>
        <begin position="171"/>
        <end position="206"/>
    </location>
</feature>
<evidence type="ECO:0000256" key="7">
    <source>
        <dbReference type="ARBA" id="ARBA00022723"/>
    </source>
</evidence>
<dbReference type="InterPro" id="IPR001849">
    <property type="entry name" value="PH_domain"/>
</dbReference>
<evidence type="ECO:0000256" key="15">
    <source>
        <dbReference type="ARBA" id="ARBA00023224"/>
    </source>
</evidence>
<feature type="region of interest" description="Disordered" evidence="20">
    <location>
        <begin position="442"/>
        <end position="482"/>
    </location>
</feature>
<comment type="catalytic activity">
    <reaction evidence="18">
        <text>a 1,2-diacyl-sn-glycero-3-phospho-(1D-myo-inositol) + H2O = 1D-myo-inositol 1-phosphate + a 1,2-diacyl-sn-glycerol + H(+)</text>
        <dbReference type="Rhea" id="RHEA:43484"/>
        <dbReference type="ChEBI" id="CHEBI:15377"/>
        <dbReference type="ChEBI" id="CHEBI:15378"/>
        <dbReference type="ChEBI" id="CHEBI:17815"/>
        <dbReference type="ChEBI" id="CHEBI:57880"/>
        <dbReference type="ChEBI" id="CHEBI:58433"/>
    </reaction>
    <physiologicalReaction direction="left-to-right" evidence="18">
        <dbReference type="Rhea" id="RHEA:43485"/>
    </physiologicalReaction>
</comment>
<evidence type="ECO:0000313" key="26">
    <source>
        <dbReference type="RefSeq" id="XP_072841403.1"/>
    </source>
</evidence>
<dbReference type="SMART" id="SM00054">
    <property type="entry name" value="EFh"/>
    <property type="match status" value="2"/>
</dbReference>
<dbReference type="SMART" id="SM00239">
    <property type="entry name" value="C2"/>
    <property type="match status" value="1"/>
</dbReference>
<evidence type="ECO:0000256" key="8">
    <source>
        <dbReference type="ARBA" id="ARBA00022737"/>
    </source>
</evidence>
<dbReference type="PROSITE" id="PS50222">
    <property type="entry name" value="EF_HAND_2"/>
    <property type="match status" value="2"/>
</dbReference>
<evidence type="ECO:0000259" key="22">
    <source>
        <dbReference type="PROSITE" id="PS50004"/>
    </source>
</evidence>
<keyword evidence="8" id="KW-0677">Repeat</keyword>
<dbReference type="GeneID" id="110078238"/>
<dbReference type="SUPFAM" id="SSF47473">
    <property type="entry name" value="EF-hand"/>
    <property type="match status" value="1"/>
</dbReference>
<dbReference type="SUPFAM" id="SSF50729">
    <property type="entry name" value="PH domain-like"/>
    <property type="match status" value="1"/>
</dbReference>
<dbReference type="Gene3D" id="1.10.238.10">
    <property type="entry name" value="EF-hand"/>
    <property type="match status" value="2"/>
</dbReference>
<evidence type="ECO:0000256" key="20">
    <source>
        <dbReference type="SAM" id="MobiDB-lite"/>
    </source>
</evidence>
<dbReference type="CDD" id="cd13363">
    <property type="entry name" value="PH_PLC_delta"/>
    <property type="match status" value="1"/>
</dbReference>
<dbReference type="PANTHER" id="PTHR10336:SF31">
    <property type="entry name" value="1-PHOSPHATIDYLINOSITOL 4,5-BISPHOSPHATE PHOSPHODIESTERASE DELTA-4"/>
    <property type="match status" value="1"/>
</dbReference>
<keyword evidence="16" id="KW-0539">Nucleus</keyword>
<dbReference type="CDD" id="cd00275">
    <property type="entry name" value="C2_PLC_like"/>
    <property type="match status" value="1"/>
</dbReference>
<evidence type="ECO:0000259" key="24">
    <source>
        <dbReference type="PROSITE" id="PS50222"/>
    </source>
</evidence>
<accession>A0ABM5F7M3</accession>
<reference evidence="25 26" key="1">
    <citation type="submission" date="2025-05" db="UniProtKB">
        <authorList>
            <consortium name="RefSeq"/>
        </authorList>
    </citation>
    <scope>NUCLEOTIDE SEQUENCE [LARGE SCALE GENOMIC DNA]</scope>
</reference>
<evidence type="ECO:0000256" key="4">
    <source>
        <dbReference type="ARBA" id="ARBA00004240"/>
    </source>
</evidence>
<keyword evidence="14" id="KW-0472">Membrane</keyword>
<dbReference type="InterPro" id="IPR011992">
    <property type="entry name" value="EF-hand-dom_pair"/>
</dbReference>
<dbReference type="InterPro" id="IPR001711">
    <property type="entry name" value="PLipase_C_Pinositol-sp_Y"/>
</dbReference>
<keyword evidence="9 19" id="KW-0378">Hydrolase</keyword>
<dbReference type="SMART" id="SM00233">
    <property type="entry name" value="PH"/>
    <property type="match status" value="1"/>
</dbReference>
<dbReference type="InterPro" id="IPR018247">
    <property type="entry name" value="EF_Hand_1_Ca_BS"/>
</dbReference>
<dbReference type="CDD" id="cd08593">
    <property type="entry name" value="PI-PLCc_delta"/>
    <property type="match status" value="1"/>
</dbReference>
<dbReference type="InterPro" id="IPR002048">
    <property type="entry name" value="EF_hand_dom"/>
</dbReference>
<feature type="domain" description="C2" evidence="22">
    <location>
        <begin position="609"/>
        <end position="739"/>
    </location>
</feature>
<evidence type="ECO:0000256" key="3">
    <source>
        <dbReference type="ARBA" id="ARBA00004170"/>
    </source>
</evidence>
<dbReference type="PANTHER" id="PTHR10336">
    <property type="entry name" value="PHOSPHOINOSITIDE-SPECIFIC PHOSPHOLIPASE C FAMILY PROTEIN"/>
    <property type="match status" value="1"/>
</dbReference>
<dbReference type="Gene3D" id="2.60.40.150">
    <property type="entry name" value="C2 domain"/>
    <property type="match status" value="1"/>
</dbReference>
<dbReference type="InterPro" id="IPR011993">
    <property type="entry name" value="PH-like_dom_sf"/>
</dbReference>
<evidence type="ECO:0000256" key="10">
    <source>
        <dbReference type="ARBA" id="ARBA00022824"/>
    </source>
</evidence>
<dbReference type="Pfam" id="PF00388">
    <property type="entry name" value="PI-PLC-X"/>
    <property type="match status" value="1"/>
</dbReference>
<dbReference type="Gene3D" id="3.20.20.190">
    <property type="entry name" value="Phosphatidylinositol (PI) phosphodiesterase"/>
    <property type="match status" value="1"/>
</dbReference>
<dbReference type="SUPFAM" id="SSF49562">
    <property type="entry name" value="C2 domain (Calcium/lipid-binding domain, CaLB)"/>
    <property type="match status" value="1"/>
</dbReference>
<dbReference type="SUPFAM" id="SSF51695">
    <property type="entry name" value="PLC-like phosphodiesterases"/>
    <property type="match status" value="1"/>
</dbReference>
<dbReference type="SMART" id="SM00148">
    <property type="entry name" value="PLCXc"/>
    <property type="match status" value="1"/>
</dbReference>
<evidence type="ECO:0000256" key="18">
    <source>
        <dbReference type="ARBA" id="ARBA00023726"/>
    </source>
</evidence>
<evidence type="ECO:0000256" key="2">
    <source>
        <dbReference type="ARBA" id="ARBA00004123"/>
    </source>
</evidence>
<keyword evidence="25" id="KW-1185">Reference proteome</keyword>
<keyword evidence="13 19" id="KW-0443">Lipid metabolism</keyword>
<dbReference type="Proteomes" id="UP001652642">
    <property type="component" value="Chromosome 1"/>
</dbReference>
<comment type="catalytic activity">
    <reaction evidence="17">
        <text>a 1,2-diacyl-sn-glycero-3-phospho-(1D-myo-inositol-4,5-bisphosphate) + H2O = 1D-myo-inositol 1,4,5-trisphosphate + a 1,2-diacyl-sn-glycerol + H(+)</text>
        <dbReference type="Rhea" id="RHEA:33179"/>
        <dbReference type="ChEBI" id="CHEBI:15377"/>
        <dbReference type="ChEBI" id="CHEBI:15378"/>
        <dbReference type="ChEBI" id="CHEBI:17815"/>
        <dbReference type="ChEBI" id="CHEBI:58456"/>
        <dbReference type="ChEBI" id="CHEBI:203600"/>
        <dbReference type="EC" id="3.1.4.11"/>
    </reaction>
    <physiologicalReaction direction="left-to-right" evidence="17">
        <dbReference type="Rhea" id="RHEA:33180"/>
    </physiologicalReaction>
</comment>
<keyword evidence="6" id="KW-0963">Cytoplasm</keyword>
<evidence type="ECO:0000256" key="17">
    <source>
        <dbReference type="ARBA" id="ARBA00023674"/>
    </source>
</evidence>
<name>A0ABM5F7M3_9SAUR</name>
<protein>
    <recommendedName>
        <fullName evidence="19">Phosphoinositide phospholipase C</fullName>
        <ecNumber evidence="19">3.1.4.11</ecNumber>
    </recommendedName>
</protein>
<dbReference type="Pfam" id="PF00168">
    <property type="entry name" value="C2"/>
    <property type="match status" value="1"/>
</dbReference>
<dbReference type="Pfam" id="PF00387">
    <property type="entry name" value="PI-PLC-Y"/>
    <property type="match status" value="1"/>
</dbReference>
<feature type="domain" description="EF-hand" evidence="24">
    <location>
        <begin position="135"/>
        <end position="170"/>
    </location>
</feature>
<dbReference type="RefSeq" id="XP_072841403.1">
    <property type="nucleotide sequence ID" value="XM_072985302.1"/>
</dbReference>
<dbReference type="PROSITE" id="PS00018">
    <property type="entry name" value="EF_HAND_1"/>
    <property type="match status" value="2"/>
</dbReference>
<sequence>MTSVLYGARLQLDENMERMQEGTMMRKVKSKNWKKQRYFMLKEDCMTIWYKSKMSGKAKSAFSVSDVETVREGHQSEVLQSLAEEFPDECCFTVVFHGRRSNLDLIAGSAEEAQCWIQGLRRLVEIVTNMDQREKIDQWICDWFLKADKDKDGRMNFKEVQHLLRMMNVAMNEDHAFRLFQMADKSESGTLEGEEFVLFYKALTQRDEVLEIFQQYSEDSKKLTLLEFVDFLQQEQMEVDGTDELAMELIDRFEPSETAKARHVLSIDGFLMYLYSPDGSIFNPEHRKVFQDMSQPLCHYFISSSHNTYLMEDQLRGQSSVEGYIRALKRGCRCLEVDCWDGSNGEPIVYHGHTFTSKIPFREVVTTLEKYAFRASDYPVILSIENHCSIEQQDIMVQQLKGILGEQLLTTTIDGRVPVQLPSPEELKGKIILKGKRIGYLEDSLNGQPDEVPEQEDMEEEEEEEGPEAEEEALRNEDKRKEKKAKQSLSKELSDCIVYCKSVPFCSFQHSRSHYKPYEMSSFTESKARKLIREAGNDFVRHTAWQLARIFPSGLRTDSSNYNPKPMWNVGCQMVALNFQTAGAEMDLYDGLFSQNGRCGYVLKPSFMRDTETNFSPENPQGIGDRNPLTLIIKVISGQQLPKMPNSKEGSIVDPLVRVEIHGVPGDSAKQETKYIDNNGFNPQWGESFQFQVWVPELALLRFVVEDYDMASRNDFVGQYTLPLTSVKLALTGGNEKLLNKDLIANITETARCEIAKSWIHVQDLSLQTFLNRIWQKLLMEKLTNKIRMYRGEIKHSQFFETWKPLLKYTNALNEKSHDLGNNLDGSDYWLVAFWMEWGFEINCNFVI</sequence>
<evidence type="ECO:0000256" key="14">
    <source>
        <dbReference type="ARBA" id="ARBA00023136"/>
    </source>
</evidence>